<dbReference type="Proteomes" id="UP000502706">
    <property type="component" value="Chromosome"/>
</dbReference>
<proteinExistence type="predicted"/>
<accession>A0A6G8PVA9</accession>
<dbReference type="EMBL" id="CP045121">
    <property type="protein sequence ID" value="QIN78142.1"/>
    <property type="molecule type" value="Genomic_DNA"/>
</dbReference>
<dbReference type="InterPro" id="IPR018697">
    <property type="entry name" value="DUF2199"/>
</dbReference>
<keyword evidence="2" id="KW-1185">Reference proteome</keyword>
<protein>
    <submittedName>
        <fullName evidence="1">DUF2199 domain-containing protein</fullName>
    </submittedName>
</protein>
<dbReference type="Pfam" id="PF09965">
    <property type="entry name" value="DUF2199"/>
    <property type="match status" value="1"/>
</dbReference>
<gene>
    <name evidence="1" type="ORF">GBA65_06050</name>
</gene>
<sequence length="171" mass="19613">MQGTETFRCSVCGREHPGPPLVYDTDAPAYWYGLPPEEREARAELTSDQCVIDGQHFFLRGNLELPILDSEEGLVWGVWVSVSEESFWRATELWEEEGRESEMPYFGWLSTALPGYPETISMKSRLRTRPVGLRPLVDLLPTEHPLSQEQQNGISRDRVREIAETVLHPRD</sequence>
<name>A0A6G8PVA9_9ACTN</name>
<organism evidence="1 2">
    <name type="scientific">Rubrobacter marinus</name>
    <dbReference type="NCBI Taxonomy" id="2653852"/>
    <lineage>
        <taxon>Bacteria</taxon>
        <taxon>Bacillati</taxon>
        <taxon>Actinomycetota</taxon>
        <taxon>Rubrobacteria</taxon>
        <taxon>Rubrobacterales</taxon>
        <taxon>Rubrobacteraceae</taxon>
        <taxon>Rubrobacter</taxon>
    </lineage>
</organism>
<dbReference type="KEGG" id="rmar:GBA65_06050"/>
<dbReference type="RefSeq" id="WP_166395817.1">
    <property type="nucleotide sequence ID" value="NZ_CP045121.1"/>
</dbReference>
<evidence type="ECO:0000313" key="2">
    <source>
        <dbReference type="Proteomes" id="UP000502706"/>
    </source>
</evidence>
<reference evidence="1 2" key="1">
    <citation type="submission" date="2019-10" db="EMBL/GenBank/DDBJ databases">
        <title>Rubrobacter sp nov SCSIO 52915 isolated from a deep-sea sediment in the South China Sea.</title>
        <authorList>
            <person name="Chen R.W."/>
        </authorList>
    </citation>
    <scope>NUCLEOTIDE SEQUENCE [LARGE SCALE GENOMIC DNA]</scope>
    <source>
        <strain evidence="1 2">SCSIO 52915</strain>
    </source>
</reference>
<dbReference type="AlphaFoldDB" id="A0A6G8PVA9"/>
<evidence type="ECO:0000313" key="1">
    <source>
        <dbReference type="EMBL" id="QIN78142.1"/>
    </source>
</evidence>